<dbReference type="Proteomes" id="UP000663841">
    <property type="component" value="Unassembled WGS sequence"/>
</dbReference>
<gene>
    <name evidence="2" type="ORF">RDB_LOCUS189491</name>
</gene>
<evidence type="ECO:0000259" key="1">
    <source>
        <dbReference type="Pfam" id="PF20153"/>
    </source>
</evidence>
<protein>
    <recommendedName>
        <fullName evidence="1">DUF6535 domain-containing protein</fullName>
    </recommendedName>
</protein>
<comment type="caution">
    <text evidence="2">The sequence shown here is derived from an EMBL/GenBank/DDBJ whole genome shotgun (WGS) entry which is preliminary data.</text>
</comment>
<sequence length="88" mass="9425">GMDNILLFAALFSAIVTAFLIESYKLLKVDNEEIIASGIPAMVKLLQSIATSQPPSVVMDERSSPMDFKPTRASVVINAACHIGQTMG</sequence>
<dbReference type="AlphaFoldDB" id="A0A8H3C874"/>
<reference evidence="2" key="1">
    <citation type="submission" date="2021-01" db="EMBL/GenBank/DDBJ databases">
        <authorList>
            <person name="Kaushik A."/>
        </authorList>
    </citation>
    <scope>NUCLEOTIDE SEQUENCE</scope>
    <source>
        <strain evidence="2">AG3-T5</strain>
    </source>
</reference>
<organism evidence="2 3">
    <name type="scientific">Rhizoctonia solani</name>
    <dbReference type="NCBI Taxonomy" id="456999"/>
    <lineage>
        <taxon>Eukaryota</taxon>
        <taxon>Fungi</taxon>
        <taxon>Dikarya</taxon>
        <taxon>Basidiomycota</taxon>
        <taxon>Agaricomycotina</taxon>
        <taxon>Agaricomycetes</taxon>
        <taxon>Cantharellales</taxon>
        <taxon>Ceratobasidiaceae</taxon>
        <taxon>Rhizoctonia</taxon>
    </lineage>
</organism>
<evidence type="ECO:0000313" key="2">
    <source>
        <dbReference type="EMBL" id="CAE6475481.1"/>
    </source>
</evidence>
<proteinExistence type="predicted"/>
<name>A0A8H3C874_9AGAM</name>
<accession>A0A8H3C874</accession>
<feature type="non-terminal residue" evidence="2">
    <location>
        <position position="1"/>
    </location>
</feature>
<feature type="domain" description="DUF6535" evidence="1">
    <location>
        <begin position="2"/>
        <end position="79"/>
    </location>
</feature>
<dbReference type="InterPro" id="IPR045338">
    <property type="entry name" value="DUF6535"/>
</dbReference>
<dbReference type="EMBL" id="CAJMWW010000625">
    <property type="protein sequence ID" value="CAE6475481.1"/>
    <property type="molecule type" value="Genomic_DNA"/>
</dbReference>
<evidence type="ECO:0000313" key="3">
    <source>
        <dbReference type="Proteomes" id="UP000663841"/>
    </source>
</evidence>
<dbReference type="Pfam" id="PF20153">
    <property type="entry name" value="DUF6535"/>
    <property type="match status" value="1"/>
</dbReference>